<dbReference type="AlphaFoldDB" id="A0A1B2M4E1"/>
<keyword evidence="2" id="KW-0175">Coiled coil</keyword>
<organism evidence="3 4">
    <name type="scientific">Acinetobacter larvae</name>
    <dbReference type="NCBI Taxonomy" id="1789224"/>
    <lineage>
        <taxon>Bacteria</taxon>
        <taxon>Pseudomonadati</taxon>
        <taxon>Pseudomonadota</taxon>
        <taxon>Gammaproteobacteria</taxon>
        <taxon>Moraxellales</taxon>
        <taxon>Moraxellaceae</taxon>
        <taxon>Acinetobacter</taxon>
    </lineage>
</organism>
<evidence type="ECO:0000256" key="2">
    <source>
        <dbReference type="SAM" id="Coils"/>
    </source>
</evidence>
<dbReference type="STRING" id="1789224.BFG52_14615"/>
<dbReference type="KEGG" id="ala:BFG52_14615"/>
<name>A0A1B2M4E1_9GAMM</name>
<dbReference type="InterPro" id="IPR003423">
    <property type="entry name" value="OMP_efflux"/>
</dbReference>
<feature type="coiled-coil region" evidence="2">
    <location>
        <begin position="219"/>
        <end position="246"/>
    </location>
</feature>
<proteinExistence type="inferred from homology"/>
<evidence type="ECO:0000256" key="1">
    <source>
        <dbReference type="ARBA" id="ARBA00007613"/>
    </source>
</evidence>
<dbReference type="Pfam" id="PF02321">
    <property type="entry name" value="OEP"/>
    <property type="match status" value="1"/>
</dbReference>
<comment type="similarity">
    <text evidence="1">Belongs to the outer membrane factor (OMF) (TC 1.B.17) family.</text>
</comment>
<keyword evidence="4" id="KW-1185">Reference proteome</keyword>
<evidence type="ECO:0000313" key="4">
    <source>
        <dbReference type="Proteomes" id="UP000093391"/>
    </source>
</evidence>
<dbReference type="EMBL" id="CP016895">
    <property type="protein sequence ID" value="AOA60021.1"/>
    <property type="molecule type" value="Genomic_DNA"/>
</dbReference>
<evidence type="ECO:0000313" key="3">
    <source>
        <dbReference type="EMBL" id="AOA60021.1"/>
    </source>
</evidence>
<dbReference type="GO" id="GO:0015562">
    <property type="term" value="F:efflux transmembrane transporter activity"/>
    <property type="evidence" value="ECO:0007669"/>
    <property type="project" value="InterPro"/>
</dbReference>
<accession>A0A1B2M4E1</accession>
<reference evidence="3 4" key="1">
    <citation type="submission" date="2016-08" db="EMBL/GenBank/DDBJ databases">
        <authorList>
            <person name="Seilhamer J.J."/>
        </authorList>
    </citation>
    <scope>NUCLEOTIDE SEQUENCE [LARGE SCALE GENOMIC DNA]</scope>
    <source>
        <strain evidence="3 4">BRTC-1</strain>
    </source>
</reference>
<dbReference type="Proteomes" id="UP000093391">
    <property type="component" value="Chromosome"/>
</dbReference>
<gene>
    <name evidence="3" type="ORF">BFG52_14615</name>
</gene>
<dbReference type="SUPFAM" id="SSF56954">
    <property type="entry name" value="Outer membrane efflux proteins (OEP)"/>
    <property type="match status" value="1"/>
</dbReference>
<sequence>MEETQRNTLPQRIKLPQAIDKVQAFQAKQGVWQAQQSIHTANKQASRLWKNPTISVEQSGWDREQDRELSFAVSQDLDLFGARRAQYQLAEWAQSRSDLEQQIYQQKLALLVKYLWSQLAIYDLEREVVLAQLQVSADNVQALQRRYQAGAVAQVDVDRVRMNHMENQRIYQQVDLQRSLAAQQLSQLWGESNEDIMSDFAANSLWPNDVAEQIQRSQAHNLLEKSRQLQQQYQQAQVKLLQAQARPNPTLSIGMKNNRSPNDASDNQLVLGLAVPLHIFDRRQYAVKIAEVKTSVLAREQQFYQQQNQLQLASLVKALAGLTAQFKQLDQAQLPLAIQVQQKSLQGFNVGKFAVSDVQQATSQLQEIALRRVQLLKDAWQVAIEAESLSLGIEPSVIMAKDALAQLNQPLWQQIQDIPAFATGE</sequence>
<dbReference type="Gene3D" id="1.20.1600.10">
    <property type="entry name" value="Outer membrane efflux proteins (OEP)"/>
    <property type="match status" value="1"/>
</dbReference>
<protein>
    <submittedName>
        <fullName evidence="3">RND transporter</fullName>
    </submittedName>
</protein>